<evidence type="ECO:0000256" key="6">
    <source>
        <dbReference type="SAM" id="Phobius"/>
    </source>
</evidence>
<feature type="transmembrane region" description="Helical" evidence="6">
    <location>
        <begin position="536"/>
        <end position="559"/>
    </location>
</feature>
<dbReference type="InterPro" id="IPR017981">
    <property type="entry name" value="GPCR_2-like_7TM"/>
</dbReference>
<evidence type="ECO:0000256" key="4">
    <source>
        <dbReference type="ARBA" id="ARBA00023136"/>
    </source>
</evidence>
<gene>
    <name evidence="9" type="ORF">HNY73_012488</name>
</gene>
<evidence type="ECO:0000313" key="10">
    <source>
        <dbReference type="Proteomes" id="UP000807504"/>
    </source>
</evidence>
<feature type="transmembrane region" description="Helical" evidence="6">
    <location>
        <begin position="571"/>
        <end position="589"/>
    </location>
</feature>
<evidence type="ECO:0000313" key="9">
    <source>
        <dbReference type="EMBL" id="KAF8782164.1"/>
    </source>
</evidence>
<name>A0A8T0EWU6_ARGBR</name>
<dbReference type="EMBL" id="JABXBU010001863">
    <property type="protein sequence ID" value="KAF8782164.1"/>
    <property type="molecule type" value="Genomic_DNA"/>
</dbReference>
<evidence type="ECO:0000256" key="1">
    <source>
        <dbReference type="ARBA" id="ARBA00004141"/>
    </source>
</evidence>
<reference evidence="9" key="2">
    <citation type="submission" date="2020-06" db="EMBL/GenBank/DDBJ databases">
        <authorList>
            <person name="Sheffer M."/>
        </authorList>
    </citation>
    <scope>NUCLEOTIDE SEQUENCE</scope>
</reference>
<feature type="region of interest" description="Disordered" evidence="5">
    <location>
        <begin position="48"/>
        <end position="143"/>
    </location>
</feature>
<keyword evidence="2 6" id="KW-0812">Transmembrane</keyword>
<dbReference type="Proteomes" id="UP000807504">
    <property type="component" value="Unassembled WGS sequence"/>
</dbReference>
<feature type="transmembrane region" description="Helical" evidence="6">
    <location>
        <begin position="691"/>
        <end position="711"/>
    </location>
</feature>
<feature type="compositionally biased region" description="Polar residues" evidence="5">
    <location>
        <begin position="48"/>
        <end position="61"/>
    </location>
</feature>
<feature type="compositionally biased region" description="Low complexity" evidence="5">
    <location>
        <begin position="62"/>
        <end position="75"/>
    </location>
</feature>
<dbReference type="AlphaFoldDB" id="A0A8T0EWU6"/>
<evidence type="ECO:0000259" key="8">
    <source>
        <dbReference type="PROSITE" id="PS50261"/>
    </source>
</evidence>
<dbReference type="GO" id="GO:0007189">
    <property type="term" value="P:adenylate cyclase-activating G protein-coupled receptor signaling pathway"/>
    <property type="evidence" value="ECO:0007669"/>
    <property type="project" value="TreeGrafter"/>
</dbReference>
<dbReference type="GO" id="GO:0004930">
    <property type="term" value="F:G protein-coupled receptor activity"/>
    <property type="evidence" value="ECO:0007669"/>
    <property type="project" value="InterPro"/>
</dbReference>
<keyword evidence="9" id="KW-0675">Receptor</keyword>
<reference evidence="9" key="1">
    <citation type="journal article" date="2020" name="bioRxiv">
        <title>Chromosome-level reference genome of the European wasp spider Argiope bruennichi: a resource for studies on range expansion and evolutionary adaptation.</title>
        <authorList>
            <person name="Sheffer M.M."/>
            <person name="Hoppe A."/>
            <person name="Krehenwinkel H."/>
            <person name="Uhl G."/>
            <person name="Kuss A.W."/>
            <person name="Jensen L."/>
            <person name="Jensen C."/>
            <person name="Gillespie R.G."/>
            <person name="Hoff K.J."/>
            <person name="Prost S."/>
        </authorList>
    </citation>
    <scope>NUCLEOTIDE SEQUENCE</scope>
</reference>
<feature type="transmembrane region" description="Helical" evidence="6">
    <location>
        <begin position="507"/>
        <end position="529"/>
    </location>
</feature>
<dbReference type="PANTHER" id="PTHR12011">
    <property type="entry name" value="ADHESION G-PROTEIN COUPLED RECEPTOR"/>
    <property type="match status" value="1"/>
</dbReference>
<accession>A0A8T0EWU6</accession>
<evidence type="ECO:0000256" key="2">
    <source>
        <dbReference type="ARBA" id="ARBA00022692"/>
    </source>
</evidence>
<dbReference type="Gene3D" id="1.20.1070.10">
    <property type="entry name" value="Rhodopsin 7-helix transmembrane proteins"/>
    <property type="match status" value="1"/>
</dbReference>
<dbReference type="InterPro" id="IPR046338">
    <property type="entry name" value="GAIN_dom_sf"/>
</dbReference>
<feature type="domain" description="G-protein coupled receptors family 2 profile 2" evidence="8">
    <location>
        <begin position="504"/>
        <end position="744"/>
    </location>
</feature>
<comment type="caution">
    <text evidence="9">The sequence shown here is derived from an EMBL/GenBank/DDBJ whole genome shotgun (WGS) entry which is preliminary data.</text>
</comment>
<evidence type="ECO:0000256" key="7">
    <source>
        <dbReference type="SAM" id="SignalP"/>
    </source>
</evidence>
<proteinExistence type="predicted"/>
<keyword evidence="7" id="KW-0732">Signal</keyword>
<dbReference type="PROSITE" id="PS50261">
    <property type="entry name" value="G_PROTEIN_RECEP_F2_4"/>
    <property type="match status" value="1"/>
</dbReference>
<evidence type="ECO:0000256" key="3">
    <source>
        <dbReference type="ARBA" id="ARBA00022989"/>
    </source>
</evidence>
<keyword evidence="10" id="KW-1185">Reference proteome</keyword>
<evidence type="ECO:0000256" key="5">
    <source>
        <dbReference type="SAM" id="MobiDB-lite"/>
    </source>
</evidence>
<feature type="transmembrane region" description="Helical" evidence="6">
    <location>
        <begin position="723"/>
        <end position="743"/>
    </location>
</feature>
<feature type="transmembrane region" description="Helical" evidence="6">
    <location>
        <begin position="648"/>
        <end position="670"/>
    </location>
</feature>
<keyword evidence="4 6" id="KW-0472">Membrane</keyword>
<dbReference type="Pfam" id="PF00002">
    <property type="entry name" value="7tm_2"/>
    <property type="match status" value="1"/>
</dbReference>
<organism evidence="9 10">
    <name type="scientific">Argiope bruennichi</name>
    <name type="common">Wasp spider</name>
    <name type="synonym">Aranea bruennichi</name>
    <dbReference type="NCBI Taxonomy" id="94029"/>
    <lineage>
        <taxon>Eukaryota</taxon>
        <taxon>Metazoa</taxon>
        <taxon>Ecdysozoa</taxon>
        <taxon>Arthropoda</taxon>
        <taxon>Chelicerata</taxon>
        <taxon>Arachnida</taxon>
        <taxon>Araneae</taxon>
        <taxon>Araneomorphae</taxon>
        <taxon>Entelegynae</taxon>
        <taxon>Araneoidea</taxon>
        <taxon>Araneidae</taxon>
        <taxon>Argiope</taxon>
    </lineage>
</organism>
<feature type="compositionally biased region" description="Polar residues" evidence="5">
    <location>
        <begin position="81"/>
        <end position="114"/>
    </location>
</feature>
<keyword evidence="3 6" id="KW-1133">Transmembrane helix</keyword>
<dbReference type="GO" id="GO:0007166">
    <property type="term" value="P:cell surface receptor signaling pathway"/>
    <property type="evidence" value="ECO:0007669"/>
    <property type="project" value="InterPro"/>
</dbReference>
<dbReference type="InterPro" id="IPR000832">
    <property type="entry name" value="GPCR_2_secretin-like"/>
</dbReference>
<dbReference type="GO" id="GO:0005886">
    <property type="term" value="C:plasma membrane"/>
    <property type="evidence" value="ECO:0007669"/>
    <property type="project" value="TreeGrafter"/>
</dbReference>
<dbReference type="PANTHER" id="PTHR12011:SF471">
    <property type="entry name" value="G-PROTEIN COUPLED RECEPTORS FAMILY 2 PROFILE 2 DOMAIN-CONTAINING PROTEIN"/>
    <property type="match status" value="1"/>
</dbReference>
<dbReference type="Gene3D" id="2.60.220.50">
    <property type="match status" value="1"/>
</dbReference>
<comment type="subcellular location">
    <subcellularLocation>
        <location evidence="1">Membrane</location>
        <topology evidence="1">Multi-pass membrane protein</topology>
    </subcellularLocation>
</comment>
<feature type="signal peptide" evidence="7">
    <location>
        <begin position="1"/>
        <end position="21"/>
    </location>
</feature>
<feature type="compositionally biased region" description="Low complexity" evidence="5">
    <location>
        <begin position="117"/>
        <end position="139"/>
    </location>
</feature>
<sequence>MHLFVCLTSFMLTIHLSTLRASNSSETTESTVGPLMFYTLAPNTTLKINSESPSESQLPMLNTTASEATSSTTNSLDLAPNESSNKSPTTSFATEASSHTEIQTELMTRLTTDQESTKSPSTTTSTITLRSSSTTPTTTEDQGIEISTMNTVLSSTEHIQMILRTSLSPTLKGGMLALKPCPSGLKGIVSPCSQWRWGSVDYSECRLDHLGRMRHMIIHQVQKGMLGNMYILAEEFSKYISSVDMKSPMDRLEAFEILNIFLKLDMNLKMDKTRDTKYIQTLLHSCNELIKKKTVLFPPGSQENKLITEKAVEMVFDLTHFAERCLRGLLKTQKKQIAFRSSPNVVLLLYRGKLSGQLTLMNFTSELERDDEVSSLFNLEKTLQRSAYALIWIKGLRGLLSTTELLVNSDVAVATILSPLNSLNHMAHPPTFDIGLRMEKAQLDGYTLECGQLWNMTQLWNTKDCIKANIKGDIVTCRCHHLGSIALLLQEESHGSSLNPIPPIGKLISASCIISLTVTVLTLIVNFFLKRGEQHLSIFIFINLIVCMVAIQVILLYGVNKEDQTELCMSFAMLLHYLFIVLCCWVVAYSVNLLKRLKSNMEYTGRPRDYCAVCWIAPGIMLIVAFVLNPHGYETTMYCWMSIQRGILWSFVFPVTGLIMINTIVMILALKTFNEQMSVTHRTEICKTRNSLRAGITLLPFFATNWFFGILAVEDSFNTGLQAIFFFTNAMQGILTFVFFCLMDTNIQASFRMKVAEVSRKPKVSAMKLTKSGSFPILERSLITLTDDRRRLDCTPLLASRMAYHDVAEDPCCSNIRV</sequence>
<feature type="transmembrane region" description="Helical" evidence="6">
    <location>
        <begin position="610"/>
        <end position="628"/>
    </location>
</feature>
<protein>
    <submittedName>
        <fullName evidence="9">Adhesion G protein-coupled receptor L3 like protein</fullName>
    </submittedName>
</protein>
<feature type="chain" id="PRO_5035805753" evidence="7">
    <location>
        <begin position="22"/>
        <end position="818"/>
    </location>
</feature>